<dbReference type="EMBL" id="JAJOMB010000003">
    <property type="protein sequence ID" value="MCD5310911.1"/>
    <property type="molecule type" value="Genomic_DNA"/>
</dbReference>
<comment type="caution">
    <text evidence="1">The sequence shown here is derived from an EMBL/GenBank/DDBJ whole genome shotgun (WGS) entry which is preliminary data.</text>
</comment>
<proteinExistence type="predicted"/>
<name>A0A9X1NCU6_9ACTN</name>
<accession>A0A9X1NCU6</accession>
<reference evidence="1" key="1">
    <citation type="submission" date="2021-11" db="EMBL/GenBank/DDBJ databases">
        <title>Streptomyces corallinus and Kineosporia corallina sp. nov., two new coral-derived marine actinobacteria.</title>
        <authorList>
            <person name="Buangrab K."/>
            <person name="Sutthacheep M."/>
            <person name="Yeemin T."/>
            <person name="Harunari E."/>
            <person name="Igarashi Y."/>
            <person name="Sripreechasak P."/>
            <person name="Kanchanasin P."/>
            <person name="Tanasupawat S."/>
            <person name="Phongsopitanun W."/>
        </authorList>
    </citation>
    <scope>NUCLEOTIDE SEQUENCE</scope>
    <source>
        <strain evidence="1">JCM 31032</strain>
    </source>
</reference>
<sequence>MSPLKWRCHRCRFEIADREGVVYCQTWKIHKASTPRNWGERTLAAIFAAADEARWRAAHVACFAEGEGQGYAWDIERLRDVPGLLEFHFHVAEKPWAVGTDLNEFTYAAVKRCWAVAS</sequence>
<dbReference type="RefSeq" id="WP_231440087.1">
    <property type="nucleotide sequence ID" value="NZ_JAJOMB010000003.1"/>
</dbReference>
<gene>
    <name evidence="1" type="ORF">LR394_08390</name>
</gene>
<evidence type="ECO:0000313" key="1">
    <source>
        <dbReference type="EMBL" id="MCD5310911.1"/>
    </source>
</evidence>
<keyword evidence="2" id="KW-1185">Reference proteome</keyword>
<dbReference type="Proteomes" id="UP001138997">
    <property type="component" value="Unassembled WGS sequence"/>
</dbReference>
<organism evidence="1 2">
    <name type="scientific">Kineosporia babensis</name>
    <dbReference type="NCBI Taxonomy" id="499548"/>
    <lineage>
        <taxon>Bacteria</taxon>
        <taxon>Bacillati</taxon>
        <taxon>Actinomycetota</taxon>
        <taxon>Actinomycetes</taxon>
        <taxon>Kineosporiales</taxon>
        <taxon>Kineosporiaceae</taxon>
        <taxon>Kineosporia</taxon>
    </lineage>
</organism>
<dbReference type="AlphaFoldDB" id="A0A9X1NCU6"/>
<protein>
    <submittedName>
        <fullName evidence="1">Uncharacterized protein</fullName>
    </submittedName>
</protein>
<evidence type="ECO:0000313" key="2">
    <source>
        <dbReference type="Proteomes" id="UP001138997"/>
    </source>
</evidence>